<evidence type="ECO:0000313" key="3">
    <source>
        <dbReference type="EMBL" id="RAZ42235.1"/>
    </source>
</evidence>
<protein>
    <submittedName>
        <fullName evidence="3">Uncharacterized protein</fullName>
    </submittedName>
</protein>
<keyword evidence="4" id="KW-1185">Reference proteome</keyword>
<sequence>MKSLLAIFLGIFLPFAAYAAGFGYDPFTNKSPTSPGGNPTAVRPSAPTPQPVKPAPSVPVSPGAQPVKSKQGPNIPTPPAAKN</sequence>
<feature type="compositionally biased region" description="Polar residues" evidence="1">
    <location>
        <begin position="28"/>
        <end position="37"/>
    </location>
</feature>
<name>A0ABX9FB32_9BURK</name>
<reference evidence="3 4" key="1">
    <citation type="submission" date="2018-06" db="EMBL/GenBank/DDBJ databases">
        <title>Genome of strain Polynucleobacter sp. FUKU-NW-11.</title>
        <authorList>
            <person name="Hahn M.W."/>
        </authorList>
    </citation>
    <scope>NUCLEOTIDE SEQUENCE [LARGE SCALE GENOMIC DNA]</scope>
    <source>
        <strain evidence="4">FUKU-NW11</strain>
    </source>
</reference>
<keyword evidence="2" id="KW-0732">Signal</keyword>
<dbReference type="Proteomes" id="UP000251072">
    <property type="component" value="Unassembled WGS sequence"/>
</dbReference>
<feature type="region of interest" description="Disordered" evidence="1">
    <location>
        <begin position="27"/>
        <end position="83"/>
    </location>
</feature>
<dbReference type="EMBL" id="QMCH01000003">
    <property type="protein sequence ID" value="RAZ42235.1"/>
    <property type="molecule type" value="Genomic_DNA"/>
</dbReference>
<accession>A0ABX9FB32</accession>
<dbReference type="RefSeq" id="WP_112238148.1">
    <property type="nucleotide sequence ID" value="NZ_QMCH01000003.1"/>
</dbReference>
<evidence type="ECO:0000313" key="4">
    <source>
        <dbReference type="Proteomes" id="UP000251072"/>
    </source>
</evidence>
<proteinExistence type="predicted"/>
<evidence type="ECO:0000256" key="2">
    <source>
        <dbReference type="SAM" id="SignalP"/>
    </source>
</evidence>
<gene>
    <name evidence="3" type="ORF">DP176_06665</name>
</gene>
<feature type="chain" id="PRO_5046798938" evidence="2">
    <location>
        <begin position="20"/>
        <end position="83"/>
    </location>
</feature>
<organism evidence="3 4">
    <name type="scientific">Polynucleobacter paneuropaeus</name>
    <dbReference type="NCBI Taxonomy" id="2527775"/>
    <lineage>
        <taxon>Bacteria</taxon>
        <taxon>Pseudomonadati</taxon>
        <taxon>Pseudomonadota</taxon>
        <taxon>Betaproteobacteria</taxon>
        <taxon>Burkholderiales</taxon>
        <taxon>Burkholderiaceae</taxon>
        <taxon>Polynucleobacter</taxon>
    </lineage>
</organism>
<feature type="signal peptide" evidence="2">
    <location>
        <begin position="1"/>
        <end position="19"/>
    </location>
</feature>
<evidence type="ECO:0000256" key="1">
    <source>
        <dbReference type="SAM" id="MobiDB-lite"/>
    </source>
</evidence>
<feature type="compositionally biased region" description="Pro residues" evidence="1">
    <location>
        <begin position="46"/>
        <end position="59"/>
    </location>
</feature>
<comment type="caution">
    <text evidence="3">The sequence shown here is derived from an EMBL/GenBank/DDBJ whole genome shotgun (WGS) entry which is preliminary data.</text>
</comment>